<keyword evidence="7" id="KW-1185">Reference proteome</keyword>
<dbReference type="SUPFAM" id="SSF54001">
    <property type="entry name" value="Cysteine proteinases"/>
    <property type="match status" value="1"/>
</dbReference>
<evidence type="ECO:0000313" key="6">
    <source>
        <dbReference type="EMBL" id="MBB5516543.1"/>
    </source>
</evidence>
<dbReference type="Proteomes" id="UP000553766">
    <property type="component" value="Unassembled WGS sequence"/>
</dbReference>
<dbReference type="AlphaFoldDB" id="A0A840WR74"/>
<keyword evidence="4" id="KW-0788">Thiol protease</keyword>
<name>A0A840WR74_9RHOB</name>
<evidence type="ECO:0000259" key="5">
    <source>
        <dbReference type="PROSITE" id="PS51935"/>
    </source>
</evidence>
<evidence type="ECO:0000256" key="3">
    <source>
        <dbReference type="ARBA" id="ARBA00022801"/>
    </source>
</evidence>
<dbReference type="GO" id="GO:0008234">
    <property type="term" value="F:cysteine-type peptidase activity"/>
    <property type="evidence" value="ECO:0007669"/>
    <property type="project" value="UniProtKB-KW"/>
</dbReference>
<evidence type="ECO:0000256" key="2">
    <source>
        <dbReference type="ARBA" id="ARBA00022670"/>
    </source>
</evidence>
<dbReference type="NCBIfam" id="TIGR02219">
    <property type="entry name" value="phage_NlpC_fam"/>
    <property type="match status" value="1"/>
</dbReference>
<comment type="similarity">
    <text evidence="1">Belongs to the peptidase C40 family.</text>
</comment>
<dbReference type="EMBL" id="JACIJS010000007">
    <property type="protein sequence ID" value="MBB5516543.1"/>
    <property type="molecule type" value="Genomic_DNA"/>
</dbReference>
<proteinExistence type="inferred from homology"/>
<protein>
    <submittedName>
        <fullName evidence="6">NlpC/P60 family putative phage cell wall peptidase</fullName>
    </submittedName>
</protein>
<dbReference type="InterPro" id="IPR011929">
    <property type="entry name" value="Phage_pept_NlpC/P60"/>
</dbReference>
<organism evidence="6 7">
    <name type="scientific">Rubricella aquisinus</name>
    <dbReference type="NCBI Taxonomy" id="2028108"/>
    <lineage>
        <taxon>Bacteria</taxon>
        <taxon>Pseudomonadati</taxon>
        <taxon>Pseudomonadota</taxon>
        <taxon>Alphaproteobacteria</taxon>
        <taxon>Rhodobacterales</taxon>
        <taxon>Paracoccaceae</taxon>
        <taxon>Rubricella</taxon>
    </lineage>
</organism>
<evidence type="ECO:0000256" key="4">
    <source>
        <dbReference type="ARBA" id="ARBA00022807"/>
    </source>
</evidence>
<keyword evidence="2" id="KW-0645">Protease</keyword>
<comment type="caution">
    <text evidence="6">The sequence shown here is derived from an EMBL/GenBank/DDBJ whole genome shotgun (WGS) entry which is preliminary data.</text>
</comment>
<dbReference type="InterPro" id="IPR038765">
    <property type="entry name" value="Papain-like_cys_pep_sf"/>
</dbReference>
<accession>A0A840WR74</accession>
<gene>
    <name evidence="6" type="ORF">FHS89_002574</name>
</gene>
<dbReference type="Gene3D" id="3.90.1720.10">
    <property type="entry name" value="endopeptidase domain like (from Nostoc punctiforme)"/>
    <property type="match status" value="1"/>
</dbReference>
<evidence type="ECO:0000256" key="1">
    <source>
        <dbReference type="ARBA" id="ARBA00007074"/>
    </source>
</evidence>
<dbReference type="Pfam" id="PF00877">
    <property type="entry name" value="NLPC_P60"/>
    <property type="match status" value="1"/>
</dbReference>
<dbReference type="RefSeq" id="WP_184012249.1">
    <property type="nucleotide sequence ID" value="NZ_JACIJS010000007.1"/>
</dbReference>
<dbReference type="PROSITE" id="PS51935">
    <property type="entry name" value="NLPC_P60"/>
    <property type="match status" value="1"/>
</dbReference>
<sequence>MDEHDIIRSARRWIGTPYVHQASCRGAGADCLGLIRGIWREVIGAEPEPLPAYTADWSEVDRKERLLRAAMAHFQPIDGQPHNADVLVFRMRDKGVAKHMGLFVQEGGSERLIHAYSGHGVVEVPLGAAWRRRIAGVFRFPERIS</sequence>
<evidence type="ECO:0000313" key="7">
    <source>
        <dbReference type="Proteomes" id="UP000553766"/>
    </source>
</evidence>
<dbReference type="GO" id="GO:0006508">
    <property type="term" value="P:proteolysis"/>
    <property type="evidence" value="ECO:0007669"/>
    <property type="project" value="UniProtKB-KW"/>
</dbReference>
<dbReference type="InterPro" id="IPR000064">
    <property type="entry name" value="NLP_P60_dom"/>
</dbReference>
<keyword evidence="3" id="KW-0378">Hydrolase</keyword>
<feature type="domain" description="NlpC/P60" evidence="5">
    <location>
        <begin position="1"/>
        <end position="141"/>
    </location>
</feature>
<reference evidence="6 7" key="1">
    <citation type="submission" date="2020-08" db="EMBL/GenBank/DDBJ databases">
        <title>Genomic Encyclopedia of Type Strains, Phase IV (KMG-IV): sequencing the most valuable type-strain genomes for metagenomic binning, comparative biology and taxonomic classification.</title>
        <authorList>
            <person name="Goeker M."/>
        </authorList>
    </citation>
    <scope>NUCLEOTIDE SEQUENCE [LARGE SCALE GENOMIC DNA]</scope>
    <source>
        <strain evidence="6 7">DSM 103377</strain>
    </source>
</reference>